<dbReference type="AlphaFoldDB" id="A0A4R5QFU0"/>
<evidence type="ECO:0000313" key="2">
    <source>
        <dbReference type="Proteomes" id="UP000295096"/>
    </source>
</evidence>
<name>A0A4R5QFU0_9PROT</name>
<dbReference type="RefSeq" id="WP_133289276.1">
    <property type="nucleotide sequence ID" value="NZ_SMSJ01000016.1"/>
</dbReference>
<protein>
    <submittedName>
        <fullName evidence="1">Uncharacterized protein</fullName>
    </submittedName>
</protein>
<dbReference type="Proteomes" id="UP000295096">
    <property type="component" value="Unassembled WGS sequence"/>
</dbReference>
<organism evidence="1 2">
    <name type="scientific">Dankookia rubra</name>
    <dbReference type="NCBI Taxonomy" id="1442381"/>
    <lineage>
        <taxon>Bacteria</taxon>
        <taxon>Pseudomonadati</taxon>
        <taxon>Pseudomonadota</taxon>
        <taxon>Alphaproteobacteria</taxon>
        <taxon>Acetobacterales</taxon>
        <taxon>Roseomonadaceae</taxon>
        <taxon>Dankookia</taxon>
    </lineage>
</organism>
<evidence type="ECO:0000313" key="1">
    <source>
        <dbReference type="EMBL" id="TDH61906.1"/>
    </source>
</evidence>
<dbReference type="OrthoDB" id="10013640at2"/>
<proteinExistence type="predicted"/>
<reference evidence="1 2" key="1">
    <citation type="journal article" date="2016" name="J. Microbiol.">
        <title>Dankookia rubra gen. nov., sp. nov., an alphaproteobacterium isolated from sediment of a shallow stream.</title>
        <authorList>
            <person name="Kim W.H."/>
            <person name="Kim D.H."/>
            <person name="Kang K."/>
            <person name="Ahn T.Y."/>
        </authorList>
    </citation>
    <scope>NUCLEOTIDE SEQUENCE [LARGE SCALE GENOMIC DNA]</scope>
    <source>
        <strain evidence="1 2">JCM30602</strain>
    </source>
</reference>
<gene>
    <name evidence="1" type="ORF">E2C06_14265</name>
</gene>
<keyword evidence="2" id="KW-1185">Reference proteome</keyword>
<dbReference type="EMBL" id="SMSJ01000016">
    <property type="protein sequence ID" value="TDH61906.1"/>
    <property type="molecule type" value="Genomic_DNA"/>
</dbReference>
<accession>A0A4R5QFU0</accession>
<sequence>MQTHAFADAGFAIPPRPARAGSATVDMRLVARRHFRAAGRWFRGLDAVQEASLIGIVSMVGFWALAELVLSLQGF</sequence>
<comment type="caution">
    <text evidence="1">The sequence shown here is derived from an EMBL/GenBank/DDBJ whole genome shotgun (WGS) entry which is preliminary data.</text>
</comment>